<evidence type="ECO:0000256" key="6">
    <source>
        <dbReference type="ARBA" id="ARBA00023136"/>
    </source>
</evidence>
<feature type="transmembrane region" description="Helical" evidence="7">
    <location>
        <begin position="132"/>
        <end position="151"/>
    </location>
</feature>
<name>A0AAD5MWP0_PARTN</name>
<dbReference type="PANTHER" id="PTHR11706:SF33">
    <property type="entry name" value="NATURAL RESISTANCE-ASSOCIATED MACROPHAGE PROTEIN 2"/>
    <property type="match status" value="1"/>
</dbReference>
<feature type="transmembrane region" description="Helical" evidence="7">
    <location>
        <begin position="21"/>
        <end position="37"/>
    </location>
</feature>
<protein>
    <submittedName>
        <fullName evidence="8">Manganese transporter smf2</fullName>
    </submittedName>
</protein>
<proteinExistence type="inferred from homology"/>
<dbReference type="EMBL" id="JAHQIW010004725">
    <property type="protein sequence ID" value="KAJ1363453.1"/>
    <property type="molecule type" value="Genomic_DNA"/>
</dbReference>
<evidence type="ECO:0000256" key="7">
    <source>
        <dbReference type="SAM" id="Phobius"/>
    </source>
</evidence>
<dbReference type="GO" id="GO:0005381">
    <property type="term" value="F:iron ion transmembrane transporter activity"/>
    <property type="evidence" value="ECO:0007669"/>
    <property type="project" value="TreeGrafter"/>
</dbReference>
<dbReference type="NCBIfam" id="NF037982">
    <property type="entry name" value="Nramp_1"/>
    <property type="match status" value="1"/>
</dbReference>
<organism evidence="8 9">
    <name type="scientific">Parelaphostrongylus tenuis</name>
    <name type="common">Meningeal worm</name>
    <dbReference type="NCBI Taxonomy" id="148309"/>
    <lineage>
        <taxon>Eukaryota</taxon>
        <taxon>Metazoa</taxon>
        <taxon>Ecdysozoa</taxon>
        <taxon>Nematoda</taxon>
        <taxon>Chromadorea</taxon>
        <taxon>Rhabditida</taxon>
        <taxon>Rhabditina</taxon>
        <taxon>Rhabditomorpha</taxon>
        <taxon>Strongyloidea</taxon>
        <taxon>Metastrongylidae</taxon>
        <taxon>Parelaphostrongylus</taxon>
    </lineage>
</organism>
<dbReference type="Pfam" id="PF01566">
    <property type="entry name" value="Nramp"/>
    <property type="match status" value="1"/>
</dbReference>
<dbReference type="Proteomes" id="UP001196413">
    <property type="component" value="Unassembled WGS sequence"/>
</dbReference>
<evidence type="ECO:0000313" key="8">
    <source>
        <dbReference type="EMBL" id="KAJ1363453.1"/>
    </source>
</evidence>
<dbReference type="InterPro" id="IPR001046">
    <property type="entry name" value="NRAMP_fam"/>
</dbReference>
<feature type="transmembrane region" description="Helical" evidence="7">
    <location>
        <begin position="99"/>
        <end position="126"/>
    </location>
</feature>
<dbReference type="PRINTS" id="PR00447">
    <property type="entry name" value="NATRESASSCMP"/>
</dbReference>
<comment type="caution">
    <text evidence="8">The sequence shown here is derived from an EMBL/GenBank/DDBJ whole genome shotgun (WGS) entry which is preliminary data.</text>
</comment>
<evidence type="ECO:0000256" key="4">
    <source>
        <dbReference type="ARBA" id="ARBA00022692"/>
    </source>
</evidence>
<keyword evidence="3" id="KW-0813">Transport</keyword>
<feature type="transmembrane region" description="Helical" evidence="7">
    <location>
        <begin position="163"/>
        <end position="181"/>
    </location>
</feature>
<keyword evidence="6 7" id="KW-0472">Membrane</keyword>
<comment type="subcellular location">
    <subcellularLocation>
        <location evidence="1">Membrane</location>
        <topology evidence="1">Multi-pass membrane protein</topology>
    </subcellularLocation>
</comment>
<keyword evidence="4 7" id="KW-0812">Transmembrane</keyword>
<keyword evidence="9" id="KW-1185">Reference proteome</keyword>
<keyword evidence="5 7" id="KW-1133">Transmembrane helix</keyword>
<evidence type="ECO:0000256" key="3">
    <source>
        <dbReference type="ARBA" id="ARBA00022448"/>
    </source>
</evidence>
<reference evidence="8" key="1">
    <citation type="submission" date="2021-06" db="EMBL/GenBank/DDBJ databases">
        <title>Parelaphostrongylus tenuis whole genome reference sequence.</title>
        <authorList>
            <person name="Garwood T.J."/>
            <person name="Larsen P.A."/>
            <person name="Fountain-Jones N.M."/>
            <person name="Garbe J.R."/>
            <person name="Macchietto M.G."/>
            <person name="Kania S.A."/>
            <person name="Gerhold R.W."/>
            <person name="Richards J.E."/>
            <person name="Wolf T.M."/>
        </authorList>
    </citation>
    <scope>NUCLEOTIDE SEQUENCE</scope>
    <source>
        <strain evidence="8">MNPRO001-30</strain>
        <tissue evidence="8">Meninges</tissue>
    </source>
</reference>
<sequence length="215" mass="24123">MTISIKWKLPVAQGNRFSWRTLWAFTGPGFLMSIAYLDPGNIESDLQSGAKAQYKLLWVLLSAHVIGMLLQRMSARLGVVSGKHMAEVSHDFYPRTARLILWVMIEIAIICSDMQEVIGTAIAIYLVSKGWVPLWAGVLVTIVDTFTFLFIDRYGVRKLEVVFAILISTMALSFGYEYFVVSPSLPSVLSGMFVPWCSGCGREEFLPRNLSSWGR</sequence>
<dbReference type="GO" id="GO:0015086">
    <property type="term" value="F:cadmium ion transmembrane transporter activity"/>
    <property type="evidence" value="ECO:0007669"/>
    <property type="project" value="TreeGrafter"/>
</dbReference>
<evidence type="ECO:0000256" key="5">
    <source>
        <dbReference type="ARBA" id="ARBA00022989"/>
    </source>
</evidence>
<evidence type="ECO:0000256" key="2">
    <source>
        <dbReference type="ARBA" id="ARBA00006670"/>
    </source>
</evidence>
<evidence type="ECO:0000256" key="1">
    <source>
        <dbReference type="ARBA" id="ARBA00004141"/>
    </source>
</evidence>
<gene>
    <name evidence="8" type="primary">SMF2</name>
    <name evidence="8" type="ORF">KIN20_023326</name>
</gene>
<accession>A0AAD5MWP0</accession>
<evidence type="ECO:0000313" key="9">
    <source>
        <dbReference type="Proteomes" id="UP001196413"/>
    </source>
</evidence>
<comment type="similarity">
    <text evidence="2">Belongs to the NRAMP family.</text>
</comment>
<dbReference type="GO" id="GO:0005384">
    <property type="term" value="F:manganese ion transmembrane transporter activity"/>
    <property type="evidence" value="ECO:0007669"/>
    <property type="project" value="TreeGrafter"/>
</dbReference>
<dbReference type="PANTHER" id="PTHR11706">
    <property type="entry name" value="SOLUTE CARRIER PROTEIN FAMILY 11 MEMBER"/>
    <property type="match status" value="1"/>
</dbReference>
<dbReference type="GO" id="GO:0005886">
    <property type="term" value="C:plasma membrane"/>
    <property type="evidence" value="ECO:0007669"/>
    <property type="project" value="TreeGrafter"/>
</dbReference>
<feature type="transmembrane region" description="Helical" evidence="7">
    <location>
        <begin position="57"/>
        <end position="79"/>
    </location>
</feature>
<dbReference type="GO" id="GO:0010008">
    <property type="term" value="C:endosome membrane"/>
    <property type="evidence" value="ECO:0007669"/>
    <property type="project" value="TreeGrafter"/>
</dbReference>
<dbReference type="AlphaFoldDB" id="A0AAD5MWP0"/>